<dbReference type="InterPro" id="IPR001789">
    <property type="entry name" value="Sig_transdc_resp-reg_receiver"/>
</dbReference>
<dbReference type="OrthoDB" id="9796457at2"/>
<evidence type="ECO:0000259" key="7">
    <source>
        <dbReference type="PROSITE" id="PS50109"/>
    </source>
</evidence>
<feature type="domain" description="PAS" evidence="9">
    <location>
        <begin position="388"/>
        <end position="458"/>
    </location>
</feature>
<dbReference type="PROSITE" id="PS50113">
    <property type="entry name" value="PAC"/>
    <property type="match status" value="2"/>
</dbReference>
<reference evidence="11 12" key="1">
    <citation type="submission" date="2016-09" db="EMBL/GenBank/DDBJ databases">
        <authorList>
            <person name="Capua I."/>
            <person name="De Benedictis P."/>
            <person name="Joannis T."/>
            <person name="Lombin L.H."/>
            <person name="Cattoli G."/>
        </authorList>
    </citation>
    <scope>NUCLEOTIDE SEQUENCE [LARGE SCALE GENOMIC DNA]</scope>
    <source>
        <strain evidence="11 12">A7P-90m</strain>
    </source>
</reference>
<dbReference type="STRING" id="1640674.SAMN05216323_10194"/>
<dbReference type="Gene3D" id="1.10.287.130">
    <property type="match status" value="1"/>
</dbReference>
<dbReference type="Gene3D" id="3.30.565.10">
    <property type="entry name" value="Histidine kinase-like ATPase, C-terminal domain"/>
    <property type="match status" value="1"/>
</dbReference>
<comment type="catalytic activity">
    <reaction evidence="1">
        <text>ATP + protein L-histidine = ADP + protein N-phospho-L-histidine.</text>
        <dbReference type="EC" id="2.7.13.3"/>
    </reaction>
</comment>
<feature type="domain" description="PAC" evidence="10">
    <location>
        <begin position="215"/>
        <end position="267"/>
    </location>
</feature>
<dbReference type="SMART" id="SM00448">
    <property type="entry name" value="REC"/>
    <property type="match status" value="1"/>
</dbReference>
<dbReference type="SMART" id="SM00091">
    <property type="entry name" value="PAS"/>
    <property type="match status" value="3"/>
</dbReference>
<dbReference type="SUPFAM" id="SSF55874">
    <property type="entry name" value="ATPase domain of HSP90 chaperone/DNA topoisomerase II/histidine kinase"/>
    <property type="match status" value="1"/>
</dbReference>
<dbReference type="EMBL" id="FMYP01000019">
    <property type="protein sequence ID" value="SDC14846.1"/>
    <property type="molecule type" value="Genomic_DNA"/>
</dbReference>
<dbReference type="InterPro" id="IPR000014">
    <property type="entry name" value="PAS"/>
</dbReference>
<evidence type="ECO:0000313" key="11">
    <source>
        <dbReference type="EMBL" id="SDC14846.1"/>
    </source>
</evidence>
<evidence type="ECO:0000256" key="4">
    <source>
        <dbReference type="ARBA" id="ARBA00022679"/>
    </source>
</evidence>
<dbReference type="Proteomes" id="UP000199452">
    <property type="component" value="Unassembled WGS sequence"/>
</dbReference>
<feature type="domain" description="PAS" evidence="9">
    <location>
        <begin position="142"/>
        <end position="204"/>
    </location>
</feature>
<dbReference type="PANTHER" id="PTHR43047:SF64">
    <property type="entry name" value="HISTIDINE KINASE CONTAINING CHEY-HOMOLOGOUS RECEIVER DOMAIN AND PAS DOMAIN-RELATED"/>
    <property type="match status" value="1"/>
</dbReference>
<dbReference type="InterPro" id="IPR004358">
    <property type="entry name" value="Sig_transdc_His_kin-like_C"/>
</dbReference>
<dbReference type="InterPro" id="IPR003661">
    <property type="entry name" value="HisK_dim/P_dom"/>
</dbReference>
<dbReference type="InterPro" id="IPR036890">
    <property type="entry name" value="HATPase_C_sf"/>
</dbReference>
<feature type="domain" description="Histidine kinase" evidence="7">
    <location>
        <begin position="531"/>
        <end position="749"/>
    </location>
</feature>
<sequence>MKNEKPNQQVLSILVLEDNLTDVVLLKQFLYQEGFTTIISHVANENDFLEKLHTDTYDLILSDYNLPGYTGMAALKKVKLICPQTPFICISGTIGEDLVVELLQEGAADYVLKDKMGKLPLAINRALGEVQQRRALKNAESELRILSRTVQQSPSSVIITNTSGIIIYTNPKFTEISGYTVDEIIGKPLRILKKGRTYDNIHAEIWSTITAGHIWQGEYLSKRSNGELFWEHTTISPIFDSNEEISHYLAISEDITGKKQTEQAIKESEQTFRFLFQDNPLSMWVYEIESLKFLSVNQMAIMKYGYSEEEFYAMTIRDIRPKEDIARLNENLTDEAGDTQFSRGWRHKLKNQDIIDVEIFSHSINFHGKKARLIVSIDITERITAEKEVKILSEAVQQSPVSIILTGINGKIEYINNKTEEITGYTRAELIGKSPSILRSENISKEESTKLWDTINRGDKWSGEFYNKKKSGDPYWESATISPIFDEEGKITHFLDIKQDVTDKKKLTEDLIISKDKAEASDRLKTAFMHNISHEVRTPLNGILGFATLISEPDIDEDTKERYLNILNRSSDRLLNTITSYIDISLLVSGNQEKHLNRINIGSILNDIYELFAPKCTERGLDMKVVISESVELLVMETDRSLIEKALTHLLNNAIKFTEDGTITLDGRIADGSLHISVIDTGIGIEEQAQKNIFGHFIQENFSHTKEYEGSGLGLSIAKGVINLLGGNIYVVSAKGQGSKFTISLPISQL</sequence>
<dbReference type="RefSeq" id="WP_092437227.1">
    <property type="nucleotide sequence ID" value="NZ_FMYP01000019.1"/>
</dbReference>
<dbReference type="InterPro" id="IPR005467">
    <property type="entry name" value="His_kinase_dom"/>
</dbReference>
<keyword evidence="12" id="KW-1185">Reference proteome</keyword>
<gene>
    <name evidence="11" type="ORF">SAMN05216323_10194</name>
</gene>
<evidence type="ECO:0000256" key="5">
    <source>
        <dbReference type="ARBA" id="ARBA00022777"/>
    </source>
</evidence>
<dbReference type="SUPFAM" id="SSF55785">
    <property type="entry name" value="PYP-like sensor domain (PAS domain)"/>
    <property type="match status" value="3"/>
</dbReference>
<dbReference type="SMART" id="SM00387">
    <property type="entry name" value="HATPase_c"/>
    <property type="match status" value="1"/>
</dbReference>
<evidence type="ECO:0000256" key="3">
    <source>
        <dbReference type="ARBA" id="ARBA00022553"/>
    </source>
</evidence>
<dbReference type="Gene3D" id="3.30.450.20">
    <property type="entry name" value="PAS domain"/>
    <property type="match status" value="3"/>
</dbReference>
<dbReference type="GO" id="GO:0000155">
    <property type="term" value="F:phosphorelay sensor kinase activity"/>
    <property type="evidence" value="ECO:0007669"/>
    <property type="project" value="InterPro"/>
</dbReference>
<keyword evidence="4" id="KW-0808">Transferase</keyword>
<dbReference type="CDD" id="cd00130">
    <property type="entry name" value="PAS"/>
    <property type="match status" value="3"/>
</dbReference>
<feature type="domain" description="PAC" evidence="10">
    <location>
        <begin position="461"/>
        <end position="513"/>
    </location>
</feature>
<evidence type="ECO:0000256" key="1">
    <source>
        <dbReference type="ARBA" id="ARBA00000085"/>
    </source>
</evidence>
<dbReference type="InterPro" id="IPR035965">
    <property type="entry name" value="PAS-like_dom_sf"/>
</dbReference>
<dbReference type="InterPro" id="IPR003594">
    <property type="entry name" value="HATPase_dom"/>
</dbReference>
<dbReference type="CDD" id="cd00082">
    <property type="entry name" value="HisKA"/>
    <property type="match status" value="1"/>
</dbReference>
<dbReference type="InterPro" id="IPR001610">
    <property type="entry name" value="PAC"/>
</dbReference>
<dbReference type="PANTHER" id="PTHR43047">
    <property type="entry name" value="TWO-COMPONENT HISTIDINE PROTEIN KINASE"/>
    <property type="match status" value="1"/>
</dbReference>
<proteinExistence type="predicted"/>
<evidence type="ECO:0000259" key="8">
    <source>
        <dbReference type="PROSITE" id="PS50110"/>
    </source>
</evidence>
<dbReference type="SMART" id="SM00086">
    <property type="entry name" value="PAC"/>
    <property type="match status" value="3"/>
</dbReference>
<evidence type="ECO:0000259" key="10">
    <source>
        <dbReference type="PROSITE" id="PS50113"/>
    </source>
</evidence>
<feature type="domain" description="Response regulatory" evidence="8">
    <location>
        <begin position="12"/>
        <end position="128"/>
    </location>
</feature>
<dbReference type="Pfam" id="PF00512">
    <property type="entry name" value="HisKA"/>
    <property type="match status" value="1"/>
</dbReference>
<feature type="modified residue" description="4-aspartylphosphate" evidence="6">
    <location>
        <position position="63"/>
    </location>
</feature>
<name>A0A1G6JAH1_9BACT</name>
<dbReference type="PROSITE" id="PS50112">
    <property type="entry name" value="PAS"/>
    <property type="match status" value="2"/>
</dbReference>
<dbReference type="Pfam" id="PF02518">
    <property type="entry name" value="HATPase_c"/>
    <property type="match status" value="1"/>
</dbReference>
<dbReference type="PROSITE" id="PS50110">
    <property type="entry name" value="RESPONSE_REGULATORY"/>
    <property type="match status" value="1"/>
</dbReference>
<dbReference type="Pfam" id="PF13426">
    <property type="entry name" value="PAS_9"/>
    <property type="match status" value="3"/>
</dbReference>
<dbReference type="CDD" id="cd00156">
    <property type="entry name" value="REC"/>
    <property type="match status" value="1"/>
</dbReference>
<dbReference type="Pfam" id="PF00072">
    <property type="entry name" value="Response_reg"/>
    <property type="match status" value="1"/>
</dbReference>
<dbReference type="InterPro" id="IPR000700">
    <property type="entry name" value="PAS-assoc_C"/>
</dbReference>
<organism evidence="11 12">
    <name type="scientific">Williamwhitmania taraxaci</name>
    <dbReference type="NCBI Taxonomy" id="1640674"/>
    <lineage>
        <taxon>Bacteria</taxon>
        <taxon>Pseudomonadati</taxon>
        <taxon>Bacteroidota</taxon>
        <taxon>Bacteroidia</taxon>
        <taxon>Bacteroidales</taxon>
        <taxon>Williamwhitmaniaceae</taxon>
        <taxon>Williamwhitmania</taxon>
    </lineage>
</organism>
<dbReference type="InterPro" id="IPR011006">
    <property type="entry name" value="CheY-like_superfamily"/>
</dbReference>
<dbReference type="SUPFAM" id="SSF52172">
    <property type="entry name" value="CheY-like"/>
    <property type="match status" value="1"/>
</dbReference>
<evidence type="ECO:0000259" key="9">
    <source>
        <dbReference type="PROSITE" id="PS50112"/>
    </source>
</evidence>
<evidence type="ECO:0000256" key="6">
    <source>
        <dbReference type="PROSITE-ProRule" id="PRU00169"/>
    </source>
</evidence>
<evidence type="ECO:0000256" key="2">
    <source>
        <dbReference type="ARBA" id="ARBA00012438"/>
    </source>
</evidence>
<protein>
    <recommendedName>
        <fullName evidence="2">histidine kinase</fullName>
        <ecNumber evidence="2">2.7.13.3</ecNumber>
    </recommendedName>
</protein>
<accession>A0A1G6JAH1</accession>
<dbReference type="Gene3D" id="3.40.50.2300">
    <property type="match status" value="1"/>
</dbReference>
<dbReference type="SUPFAM" id="SSF47384">
    <property type="entry name" value="Homodimeric domain of signal transducing histidine kinase"/>
    <property type="match status" value="1"/>
</dbReference>
<dbReference type="NCBIfam" id="TIGR00229">
    <property type="entry name" value="sensory_box"/>
    <property type="match status" value="3"/>
</dbReference>
<keyword evidence="5" id="KW-0418">Kinase</keyword>
<dbReference type="PRINTS" id="PR00344">
    <property type="entry name" value="BCTRLSENSOR"/>
</dbReference>
<dbReference type="SMART" id="SM00388">
    <property type="entry name" value="HisKA"/>
    <property type="match status" value="1"/>
</dbReference>
<dbReference type="AlphaFoldDB" id="A0A1G6JAH1"/>
<keyword evidence="3 6" id="KW-0597">Phosphoprotein</keyword>
<dbReference type="PROSITE" id="PS50109">
    <property type="entry name" value="HIS_KIN"/>
    <property type="match status" value="1"/>
</dbReference>
<evidence type="ECO:0000313" key="12">
    <source>
        <dbReference type="Proteomes" id="UP000199452"/>
    </source>
</evidence>
<dbReference type="EC" id="2.7.13.3" evidence="2"/>
<dbReference type="InterPro" id="IPR036097">
    <property type="entry name" value="HisK_dim/P_sf"/>
</dbReference>